<evidence type="ECO:0000313" key="1">
    <source>
        <dbReference type="EMBL" id="PPQ96215.1"/>
    </source>
</evidence>
<sequence length="96" mass="11022">PRCLEHRAAFLLRLLARIGSPFIGSLGTGLVSQAWFVWETRSLKAVYLSATGMVEKRVQYPSNRHLSLFRWRRMHTRTPASTLDSLVKRTCLSSYI</sequence>
<feature type="non-terminal residue" evidence="1">
    <location>
        <position position="1"/>
    </location>
</feature>
<gene>
    <name evidence="1" type="ORF">CVT26_005620</name>
</gene>
<dbReference type="Proteomes" id="UP000284706">
    <property type="component" value="Unassembled WGS sequence"/>
</dbReference>
<dbReference type="AlphaFoldDB" id="A0A409XZR5"/>
<evidence type="ECO:0000313" key="2">
    <source>
        <dbReference type="Proteomes" id="UP000284706"/>
    </source>
</evidence>
<name>A0A409XZR5_9AGAR</name>
<dbReference type="InParanoid" id="A0A409XZR5"/>
<reference evidence="1 2" key="1">
    <citation type="journal article" date="2018" name="Evol. Lett.">
        <title>Horizontal gene cluster transfer increased hallucinogenic mushroom diversity.</title>
        <authorList>
            <person name="Reynolds H.T."/>
            <person name="Vijayakumar V."/>
            <person name="Gluck-Thaler E."/>
            <person name="Korotkin H.B."/>
            <person name="Matheny P.B."/>
            <person name="Slot J.C."/>
        </authorList>
    </citation>
    <scope>NUCLEOTIDE SEQUENCE [LARGE SCALE GENOMIC DNA]</scope>
    <source>
        <strain evidence="1 2">SRW20</strain>
    </source>
</reference>
<comment type="caution">
    <text evidence="1">The sequence shown here is derived from an EMBL/GenBank/DDBJ whole genome shotgun (WGS) entry which is preliminary data.</text>
</comment>
<keyword evidence="2" id="KW-1185">Reference proteome</keyword>
<protein>
    <submittedName>
        <fullName evidence="1">Uncharacterized protein</fullName>
    </submittedName>
</protein>
<proteinExistence type="predicted"/>
<organism evidence="1 2">
    <name type="scientific">Gymnopilus dilepis</name>
    <dbReference type="NCBI Taxonomy" id="231916"/>
    <lineage>
        <taxon>Eukaryota</taxon>
        <taxon>Fungi</taxon>
        <taxon>Dikarya</taxon>
        <taxon>Basidiomycota</taxon>
        <taxon>Agaricomycotina</taxon>
        <taxon>Agaricomycetes</taxon>
        <taxon>Agaricomycetidae</taxon>
        <taxon>Agaricales</taxon>
        <taxon>Agaricineae</taxon>
        <taxon>Hymenogastraceae</taxon>
        <taxon>Gymnopilus</taxon>
    </lineage>
</organism>
<accession>A0A409XZR5</accession>
<dbReference type="EMBL" id="NHYE01001388">
    <property type="protein sequence ID" value="PPQ96215.1"/>
    <property type="molecule type" value="Genomic_DNA"/>
</dbReference>